<proteinExistence type="predicted"/>
<dbReference type="RefSeq" id="WP_172686671.1">
    <property type="nucleotide sequence ID" value="NZ_KP342511.1"/>
</dbReference>
<keyword evidence="1" id="KW-0614">Plasmid</keyword>
<reference evidence="1" key="1">
    <citation type="journal article" date="2015" name="J. Antimicrob. Chemother.">
        <title>Vancomycin-resistant Enterococcus faecium harbouring vanN in Canada: a case and complete sequence of pEfm12493 harbouring the vanN operon.</title>
        <authorList>
            <person name="Boyd D.A."/>
            <person name="Levesque S."/>
            <person name="Picard A.C."/>
            <person name="Golding G.R."/>
        </authorList>
    </citation>
    <scope>NUCLEOTIDE SEQUENCE</scope>
    <source>
        <strain evidence="1">N12-493</strain>
        <plasmid evidence="1">pEfm12493</plasmid>
    </source>
</reference>
<dbReference type="AlphaFoldDB" id="A0A0D5MAT6"/>
<protein>
    <submittedName>
        <fullName evidence="1">MazE family antitoxin</fullName>
    </submittedName>
</protein>
<gene>
    <name evidence="1" type="ORF">pEfm12493_119</name>
</gene>
<accession>A0A0D5MAT6</accession>
<geneLocation type="plasmid" evidence="1">
    <name>pEfm12493</name>
</geneLocation>
<name>A0A0D5MAT6_ENTFC</name>
<sequence>MITKTRKQGNSIMLTVPKDFNVPNGVEVEAKLVDNGILYEFVEPQKEFFDFSEDILSDIIAEGYDKDKILVEFKTRKNKLASYFSNIATDTLANSKAMTKEELAKEIGL</sequence>
<evidence type="ECO:0000313" key="1">
    <source>
        <dbReference type="EMBL" id="AJY53603.1"/>
    </source>
</evidence>
<dbReference type="EMBL" id="KP342511">
    <property type="protein sequence ID" value="AJY53603.1"/>
    <property type="molecule type" value="Genomic_DNA"/>
</dbReference>
<organism evidence="1">
    <name type="scientific">Enterococcus faecium</name>
    <name type="common">Streptococcus faecium</name>
    <dbReference type="NCBI Taxonomy" id="1352"/>
    <lineage>
        <taxon>Bacteria</taxon>
        <taxon>Bacillati</taxon>
        <taxon>Bacillota</taxon>
        <taxon>Bacilli</taxon>
        <taxon>Lactobacillales</taxon>
        <taxon>Enterococcaceae</taxon>
        <taxon>Enterococcus</taxon>
    </lineage>
</organism>